<protein>
    <recommendedName>
        <fullName evidence="1">Transposase IS4-like domain-containing protein</fullName>
    </recommendedName>
</protein>
<organism evidence="2 3">
    <name type="scientific">Rubritalea profundi</name>
    <dbReference type="NCBI Taxonomy" id="1658618"/>
    <lineage>
        <taxon>Bacteria</taxon>
        <taxon>Pseudomonadati</taxon>
        <taxon>Verrucomicrobiota</taxon>
        <taxon>Verrucomicrobiia</taxon>
        <taxon>Verrucomicrobiales</taxon>
        <taxon>Rubritaleaceae</taxon>
        <taxon>Rubritalea</taxon>
    </lineage>
</organism>
<dbReference type="Pfam" id="PF01609">
    <property type="entry name" value="DDE_Tnp_1"/>
    <property type="match status" value="1"/>
</dbReference>
<feature type="domain" description="Transposase IS4-like" evidence="1">
    <location>
        <begin position="91"/>
        <end position="294"/>
    </location>
</feature>
<dbReference type="RefSeq" id="WP_165788589.1">
    <property type="nucleotide sequence ID" value="NZ_MQWA01000001.1"/>
</dbReference>
<name>A0A2S7TYQ2_9BACT</name>
<dbReference type="Proteomes" id="UP000239907">
    <property type="component" value="Unassembled WGS sequence"/>
</dbReference>
<sequence length="361" mass="40984">MLNTKIIQALEKDLSCNLARLKCLSLLISAVLRHRTVNLTILATTSDGKSCSNESRYRRFQDFFLNVSLCLSSVSRFILSRIPKPSTGFVLAMDRTNWQFGRKDINFLAIAIIAGKVSIPIIWKVLPAKTKRGNSNTAQRITLTKKLLKIIPAKDIKVLTMDREFVGKEWLSWLDNKGVGYVVRIKKNTLVGSFSALELATRRGRKSQRLQTVFGLELFFACKPMKKDGRTSHLLIISNRFTGKEALSLYSLRWGIERIFGHLKKKGFDLEATHMTNPAKLEKLFGILTMAFLLSFAWGCHLRSSEQKTSAATKRKSLFRLGLEDILNLADCHSKDSGHQSRLKEFLHWLNSTTFNSIFLV</sequence>
<evidence type="ECO:0000259" key="1">
    <source>
        <dbReference type="Pfam" id="PF01609"/>
    </source>
</evidence>
<dbReference type="InterPro" id="IPR012337">
    <property type="entry name" value="RNaseH-like_sf"/>
</dbReference>
<evidence type="ECO:0000313" key="3">
    <source>
        <dbReference type="Proteomes" id="UP000239907"/>
    </source>
</evidence>
<evidence type="ECO:0000313" key="2">
    <source>
        <dbReference type="EMBL" id="PQJ27450.1"/>
    </source>
</evidence>
<comment type="caution">
    <text evidence="2">The sequence shown here is derived from an EMBL/GenBank/DDBJ whole genome shotgun (WGS) entry which is preliminary data.</text>
</comment>
<dbReference type="InterPro" id="IPR047658">
    <property type="entry name" value="IS4-like_transpos"/>
</dbReference>
<reference evidence="2 3" key="1">
    <citation type="submission" date="2016-12" db="EMBL/GenBank/DDBJ databases">
        <title>Study of bacterial adaptation to deep sea.</title>
        <authorList>
            <person name="Song J."/>
            <person name="Yoshizawa S."/>
            <person name="Kogure K."/>
        </authorList>
    </citation>
    <scope>NUCLEOTIDE SEQUENCE [LARGE SCALE GENOMIC DNA]</scope>
    <source>
        <strain evidence="2 3">SAORIC-165</strain>
    </source>
</reference>
<dbReference type="NCBIfam" id="NF033591">
    <property type="entry name" value="transpos_IS4_2"/>
    <property type="match status" value="1"/>
</dbReference>
<gene>
    <name evidence="2" type="ORF">BSZ32_02355</name>
</gene>
<keyword evidence="3" id="KW-1185">Reference proteome</keyword>
<dbReference type="GO" id="GO:0004803">
    <property type="term" value="F:transposase activity"/>
    <property type="evidence" value="ECO:0007669"/>
    <property type="project" value="InterPro"/>
</dbReference>
<proteinExistence type="predicted"/>
<dbReference type="GO" id="GO:0006313">
    <property type="term" value="P:DNA transposition"/>
    <property type="evidence" value="ECO:0007669"/>
    <property type="project" value="InterPro"/>
</dbReference>
<accession>A0A2S7TYQ2</accession>
<dbReference type="InterPro" id="IPR002559">
    <property type="entry name" value="Transposase_11"/>
</dbReference>
<dbReference type="EMBL" id="MQWA01000001">
    <property type="protein sequence ID" value="PQJ27450.1"/>
    <property type="molecule type" value="Genomic_DNA"/>
</dbReference>
<dbReference type="SUPFAM" id="SSF53098">
    <property type="entry name" value="Ribonuclease H-like"/>
    <property type="match status" value="1"/>
</dbReference>
<dbReference type="GO" id="GO:0003677">
    <property type="term" value="F:DNA binding"/>
    <property type="evidence" value="ECO:0007669"/>
    <property type="project" value="InterPro"/>
</dbReference>
<dbReference type="AlphaFoldDB" id="A0A2S7TYQ2"/>